<dbReference type="EMBL" id="QKZL01000002">
    <property type="protein sequence ID" value="PZX18768.1"/>
    <property type="molecule type" value="Genomic_DNA"/>
</dbReference>
<evidence type="ECO:0000256" key="1">
    <source>
        <dbReference type="ARBA" id="ARBA00023002"/>
    </source>
</evidence>
<dbReference type="Gene3D" id="3.30.9.10">
    <property type="entry name" value="D-Amino Acid Oxidase, subunit A, domain 2"/>
    <property type="match status" value="1"/>
</dbReference>
<keyword evidence="1" id="KW-0560">Oxidoreductase</keyword>
<proteinExistence type="predicted"/>
<sequence length="436" mass="47211">MSPRFSPFEDTLWSRTARPATPRPTLTGETEAEICIVGGGYCGLSAALFLAGAGREVVLLEAQEIGFGGSGRNAGHCTPTFHHHSLDGIRRLLGARRGERLIALQTGAADRIAGIVADHGIDCEWVQDGYVMAAPTQAALPALRAKKESYNAAGQRTEMIAPEEVEARIGMRHQSGGWLHPGGAHLNPLGYSRGLADAAASKGARIHVRSPVTEAVREDGRWRIRTPGGHVTARKLILATGAYTEGGWPGLDRSFRILRVMVAATRPDPDLAKAAIPQNMTVHDGRGNILVYKRDAAGRIVASMFPRAFGGMERMRRLLTARLRFHHPVLPADLDWPVTWTGELDMQPRTIPRLWRLGADAVAVTGLSGRGVPTGAVVGQVLTDWVQEVAEDDLALPLEPLAAAPRHMSLSPRLALAGWEIRDRLRERRAGVARRP</sequence>
<organism evidence="4 5">
    <name type="scientific">Palleronia aestuarii</name>
    <dbReference type="NCBI Taxonomy" id="568105"/>
    <lineage>
        <taxon>Bacteria</taxon>
        <taxon>Pseudomonadati</taxon>
        <taxon>Pseudomonadota</taxon>
        <taxon>Alphaproteobacteria</taxon>
        <taxon>Rhodobacterales</taxon>
        <taxon>Roseobacteraceae</taxon>
        <taxon>Palleronia</taxon>
    </lineage>
</organism>
<protein>
    <submittedName>
        <fullName evidence="4">Glycine/D-amino acid oxidase-like deaminating enzyme</fullName>
    </submittedName>
</protein>
<dbReference type="InterPro" id="IPR006076">
    <property type="entry name" value="FAD-dep_OxRdtase"/>
</dbReference>
<name>A0A2W7NEZ2_9RHOB</name>
<reference evidence="4 5" key="1">
    <citation type="submission" date="2018-06" db="EMBL/GenBank/DDBJ databases">
        <title>Genomic Encyclopedia of Archaeal and Bacterial Type Strains, Phase II (KMG-II): from individual species to whole genera.</title>
        <authorList>
            <person name="Goeker M."/>
        </authorList>
    </citation>
    <scope>NUCLEOTIDE SEQUENCE [LARGE SCALE GENOMIC DNA]</scope>
    <source>
        <strain evidence="4 5">DSM 22009</strain>
    </source>
</reference>
<dbReference type="InterPro" id="IPR036188">
    <property type="entry name" value="FAD/NAD-bd_sf"/>
</dbReference>
<dbReference type="Pfam" id="PF01266">
    <property type="entry name" value="DAO"/>
    <property type="match status" value="1"/>
</dbReference>
<feature type="domain" description="FAD dependent oxidoreductase" evidence="3">
    <location>
        <begin position="34"/>
        <end position="385"/>
    </location>
</feature>
<dbReference type="PANTHER" id="PTHR13847">
    <property type="entry name" value="SARCOSINE DEHYDROGENASE-RELATED"/>
    <property type="match status" value="1"/>
</dbReference>
<evidence type="ECO:0000313" key="4">
    <source>
        <dbReference type="EMBL" id="PZX18768.1"/>
    </source>
</evidence>
<evidence type="ECO:0000256" key="2">
    <source>
        <dbReference type="SAM" id="MobiDB-lite"/>
    </source>
</evidence>
<dbReference type="SUPFAM" id="SSF51905">
    <property type="entry name" value="FAD/NAD(P)-binding domain"/>
    <property type="match status" value="1"/>
</dbReference>
<dbReference type="PANTHER" id="PTHR13847:SF281">
    <property type="entry name" value="FAD DEPENDENT OXIDOREDUCTASE DOMAIN-CONTAINING PROTEIN"/>
    <property type="match status" value="1"/>
</dbReference>
<feature type="compositionally biased region" description="Low complexity" evidence="2">
    <location>
        <begin position="15"/>
        <end position="25"/>
    </location>
</feature>
<dbReference type="GO" id="GO:0016491">
    <property type="term" value="F:oxidoreductase activity"/>
    <property type="evidence" value="ECO:0007669"/>
    <property type="project" value="UniProtKB-KW"/>
</dbReference>
<dbReference type="GO" id="GO:0005737">
    <property type="term" value="C:cytoplasm"/>
    <property type="evidence" value="ECO:0007669"/>
    <property type="project" value="TreeGrafter"/>
</dbReference>
<evidence type="ECO:0000259" key="3">
    <source>
        <dbReference type="Pfam" id="PF01266"/>
    </source>
</evidence>
<dbReference type="OrthoDB" id="9806601at2"/>
<evidence type="ECO:0000313" key="5">
    <source>
        <dbReference type="Proteomes" id="UP000248916"/>
    </source>
</evidence>
<comment type="caution">
    <text evidence="4">The sequence shown here is derived from an EMBL/GenBank/DDBJ whole genome shotgun (WGS) entry which is preliminary data.</text>
</comment>
<keyword evidence="5" id="KW-1185">Reference proteome</keyword>
<dbReference type="Proteomes" id="UP000248916">
    <property type="component" value="Unassembled WGS sequence"/>
</dbReference>
<dbReference type="Gene3D" id="3.50.50.60">
    <property type="entry name" value="FAD/NAD(P)-binding domain"/>
    <property type="match status" value="1"/>
</dbReference>
<dbReference type="AlphaFoldDB" id="A0A2W7NEZ2"/>
<gene>
    <name evidence="4" type="ORF">LX81_00461</name>
</gene>
<dbReference type="RefSeq" id="WP_111535672.1">
    <property type="nucleotide sequence ID" value="NZ_QKZL01000002.1"/>
</dbReference>
<feature type="region of interest" description="Disordered" evidence="2">
    <location>
        <begin position="1"/>
        <end position="25"/>
    </location>
</feature>
<accession>A0A2W7NEZ2</accession>